<proteinExistence type="predicted"/>
<dbReference type="Proteomes" id="UP000260680">
    <property type="component" value="Unassembled WGS sequence"/>
</dbReference>
<evidence type="ECO:0000313" key="4">
    <source>
        <dbReference type="Proteomes" id="UP000260680"/>
    </source>
</evidence>
<gene>
    <name evidence="3" type="ORF">DS742_04165</name>
</gene>
<sequence length="322" mass="35807">METKIKWYKKGWVLWALLIFVPYIGVPFMWITKKDFTVKKKAILSIVFALWFIMVIGMGSSNSDTPNANESTPSSSVSESNKDNSENEKDASDTSSTPEKEDLPDIPLADDFEKAIWKVVDSNDAKLVSIETIDVEGSEETSIIASVSCKNDEVVVDAILDAVKSIVVESDRNDGVIFTFGDIDDGDNASLLLMAGVYNDGTIEKSMVSIDFNSTRNKWIRDQFSAWDGSHRKLKDLIVKNLNDEKSYDHIETTYIDVNSEERMNSVNKILSDAGYSQRVEMDDLFISTQFSAKNAFGGTVKNTAYGIASYSNQTVTLIGIE</sequence>
<keyword evidence="2" id="KW-0812">Transmembrane</keyword>
<dbReference type="EMBL" id="QOHO01000013">
    <property type="protein sequence ID" value="RFZ80174.1"/>
    <property type="molecule type" value="Genomic_DNA"/>
</dbReference>
<protein>
    <submittedName>
        <fullName evidence="3">Uncharacterized protein</fullName>
    </submittedName>
</protein>
<reference evidence="3 4" key="1">
    <citation type="submission" date="2018-07" db="EMBL/GenBank/DDBJ databases">
        <title>New species, Clostridium PI-S10-A1B.</title>
        <authorList>
            <person name="Krishna G."/>
            <person name="Summeta K."/>
            <person name="Shikha S."/>
            <person name="Prabhu P.B."/>
            <person name="Suresh K."/>
        </authorList>
    </citation>
    <scope>NUCLEOTIDE SEQUENCE [LARGE SCALE GENOMIC DNA]</scope>
    <source>
        <strain evidence="3 4">PI-S10-A1B</strain>
    </source>
</reference>
<evidence type="ECO:0000313" key="3">
    <source>
        <dbReference type="EMBL" id="RFZ80174.1"/>
    </source>
</evidence>
<keyword evidence="2" id="KW-1133">Transmembrane helix</keyword>
<comment type="caution">
    <text evidence="3">The sequence shown here is derived from an EMBL/GenBank/DDBJ whole genome shotgun (WGS) entry which is preliminary data.</text>
</comment>
<keyword evidence="2" id="KW-0472">Membrane</keyword>
<feature type="transmembrane region" description="Helical" evidence="2">
    <location>
        <begin position="42"/>
        <end position="60"/>
    </location>
</feature>
<dbReference type="OrthoDB" id="1779544at2"/>
<name>A0A3E2NGP8_9FIRM</name>
<organism evidence="3 4">
    <name type="scientific">Lacrimispora amygdalina</name>
    <dbReference type="NCBI Taxonomy" id="253257"/>
    <lineage>
        <taxon>Bacteria</taxon>
        <taxon>Bacillati</taxon>
        <taxon>Bacillota</taxon>
        <taxon>Clostridia</taxon>
        <taxon>Lachnospirales</taxon>
        <taxon>Lachnospiraceae</taxon>
        <taxon>Lacrimispora</taxon>
    </lineage>
</organism>
<evidence type="ECO:0000256" key="2">
    <source>
        <dbReference type="SAM" id="Phobius"/>
    </source>
</evidence>
<feature type="transmembrane region" description="Helical" evidence="2">
    <location>
        <begin position="12"/>
        <end position="30"/>
    </location>
</feature>
<evidence type="ECO:0000256" key="1">
    <source>
        <dbReference type="SAM" id="MobiDB-lite"/>
    </source>
</evidence>
<feature type="compositionally biased region" description="Basic and acidic residues" evidence="1">
    <location>
        <begin position="80"/>
        <end position="103"/>
    </location>
</feature>
<dbReference type="AlphaFoldDB" id="A0A3E2NGP8"/>
<feature type="region of interest" description="Disordered" evidence="1">
    <location>
        <begin position="63"/>
        <end position="105"/>
    </location>
</feature>
<accession>A0A3E2NGP8</accession>
<dbReference type="RefSeq" id="WP_117415765.1">
    <property type="nucleotide sequence ID" value="NZ_QOHO01000013.1"/>
</dbReference>